<feature type="compositionally biased region" description="Basic and acidic residues" evidence="1">
    <location>
        <begin position="77"/>
        <end position="86"/>
    </location>
</feature>
<protein>
    <submittedName>
        <fullName evidence="2">Uncharacterized protein</fullName>
    </submittedName>
</protein>
<reference evidence="2 3" key="1">
    <citation type="submission" date="2019-02" db="EMBL/GenBank/DDBJ databases">
        <title>Deep-cultivation of Planctomycetes and their phenomic and genomic characterization uncovers novel biology.</title>
        <authorList>
            <person name="Wiegand S."/>
            <person name="Jogler M."/>
            <person name="Boedeker C."/>
            <person name="Pinto D."/>
            <person name="Vollmers J."/>
            <person name="Rivas-Marin E."/>
            <person name="Kohn T."/>
            <person name="Peeters S.H."/>
            <person name="Heuer A."/>
            <person name="Rast P."/>
            <person name="Oberbeckmann S."/>
            <person name="Bunk B."/>
            <person name="Jeske O."/>
            <person name="Meyerdierks A."/>
            <person name="Storesund J.E."/>
            <person name="Kallscheuer N."/>
            <person name="Luecker S."/>
            <person name="Lage O.M."/>
            <person name="Pohl T."/>
            <person name="Merkel B.J."/>
            <person name="Hornburger P."/>
            <person name="Mueller R.-W."/>
            <person name="Bruemmer F."/>
            <person name="Labrenz M."/>
            <person name="Spormann A.M."/>
            <person name="Op den Camp H."/>
            <person name="Overmann J."/>
            <person name="Amann R."/>
            <person name="Jetten M.S.M."/>
            <person name="Mascher T."/>
            <person name="Medema M.H."/>
            <person name="Devos D.P."/>
            <person name="Kaster A.-K."/>
            <person name="Ovreas L."/>
            <person name="Rohde M."/>
            <person name="Galperin M.Y."/>
            <person name="Jogler C."/>
        </authorList>
    </citation>
    <scope>NUCLEOTIDE SEQUENCE [LARGE SCALE GENOMIC DNA]</scope>
    <source>
        <strain evidence="2 3">Pan161</strain>
    </source>
</reference>
<feature type="region of interest" description="Disordered" evidence="1">
    <location>
        <begin position="44"/>
        <end position="86"/>
    </location>
</feature>
<evidence type="ECO:0000313" key="2">
    <source>
        <dbReference type="EMBL" id="QDT92162.1"/>
    </source>
</evidence>
<organism evidence="2 3">
    <name type="scientific">Gimesia algae</name>
    <dbReference type="NCBI Taxonomy" id="2527971"/>
    <lineage>
        <taxon>Bacteria</taxon>
        <taxon>Pseudomonadati</taxon>
        <taxon>Planctomycetota</taxon>
        <taxon>Planctomycetia</taxon>
        <taxon>Planctomycetales</taxon>
        <taxon>Planctomycetaceae</taxon>
        <taxon>Gimesia</taxon>
    </lineage>
</organism>
<name>A0A517VGM7_9PLAN</name>
<proteinExistence type="predicted"/>
<evidence type="ECO:0000313" key="3">
    <source>
        <dbReference type="Proteomes" id="UP000316855"/>
    </source>
</evidence>
<sequence length="86" mass="9715">MHHTSLIFLMIILCLGCIDPAVKQQKAEQARRAKTVEELKELGQQMHKTKNIDSATDPIVVEPQQDEADSSKNISGRIEKERDQTT</sequence>
<accession>A0A517VGM7</accession>
<evidence type="ECO:0000256" key="1">
    <source>
        <dbReference type="SAM" id="MobiDB-lite"/>
    </source>
</evidence>
<dbReference type="RefSeq" id="WP_145229616.1">
    <property type="nucleotide sequence ID" value="NZ_CP036343.1"/>
</dbReference>
<gene>
    <name evidence="2" type="ORF">Pan161_38290</name>
</gene>
<dbReference type="Proteomes" id="UP000316855">
    <property type="component" value="Chromosome"/>
</dbReference>
<keyword evidence="3" id="KW-1185">Reference proteome</keyword>
<dbReference type="KEGG" id="gax:Pan161_38290"/>
<dbReference type="EMBL" id="CP036343">
    <property type="protein sequence ID" value="QDT92162.1"/>
    <property type="molecule type" value="Genomic_DNA"/>
</dbReference>
<dbReference type="AlphaFoldDB" id="A0A517VGM7"/>